<proteinExistence type="predicted"/>
<accession>A0A923LTY6</accession>
<keyword evidence="2" id="KW-1185">Reference proteome</keyword>
<sequence>MKLAVCTAQAEEQARLCEWIEQYCRLRSLPAAVVCISTPQELSRQAPGAIQIAYIGFGSSAGFLAARALQERDRACRIILMDDTTQYAIQGLHLHFADFILRPVEFRHVARSMRLALERF</sequence>
<reference evidence="1" key="1">
    <citation type="submission" date="2020-08" db="EMBL/GenBank/DDBJ databases">
        <title>Genome public.</title>
        <authorList>
            <person name="Liu C."/>
            <person name="Sun Q."/>
        </authorList>
    </citation>
    <scope>NUCLEOTIDE SEQUENCE</scope>
    <source>
        <strain evidence="1">NSJ-28</strain>
    </source>
</reference>
<dbReference type="Proteomes" id="UP000606499">
    <property type="component" value="Unassembled WGS sequence"/>
</dbReference>
<dbReference type="AlphaFoldDB" id="A0A923LTY6"/>
<organism evidence="1 2">
    <name type="scientific">Agathobaculum faecis</name>
    <dbReference type="NCBI Taxonomy" id="2763013"/>
    <lineage>
        <taxon>Bacteria</taxon>
        <taxon>Bacillati</taxon>
        <taxon>Bacillota</taxon>
        <taxon>Clostridia</taxon>
        <taxon>Eubacteriales</taxon>
        <taxon>Butyricicoccaceae</taxon>
        <taxon>Agathobaculum</taxon>
    </lineage>
</organism>
<dbReference type="RefSeq" id="WP_054326469.1">
    <property type="nucleotide sequence ID" value="NZ_JACOPL010000006.1"/>
</dbReference>
<name>A0A923LTY6_9FIRM</name>
<evidence type="ECO:0000313" key="2">
    <source>
        <dbReference type="Proteomes" id="UP000606499"/>
    </source>
</evidence>
<protein>
    <recommendedName>
        <fullName evidence="3">Response regulatory domain-containing protein</fullName>
    </recommendedName>
</protein>
<comment type="caution">
    <text evidence="1">The sequence shown here is derived from an EMBL/GenBank/DDBJ whole genome shotgun (WGS) entry which is preliminary data.</text>
</comment>
<evidence type="ECO:0000313" key="1">
    <source>
        <dbReference type="EMBL" id="MBC5725285.1"/>
    </source>
</evidence>
<gene>
    <name evidence="1" type="ORF">H8S45_07415</name>
</gene>
<dbReference type="EMBL" id="JACOPL010000006">
    <property type="protein sequence ID" value="MBC5725285.1"/>
    <property type="molecule type" value="Genomic_DNA"/>
</dbReference>
<evidence type="ECO:0008006" key="3">
    <source>
        <dbReference type="Google" id="ProtNLM"/>
    </source>
</evidence>